<reference evidence="2" key="1">
    <citation type="journal article" date="2021" name="Nat. Commun.">
        <title>Genetic determinants of endophytism in the Arabidopsis root mycobiome.</title>
        <authorList>
            <person name="Mesny F."/>
            <person name="Miyauchi S."/>
            <person name="Thiergart T."/>
            <person name="Pickel B."/>
            <person name="Atanasova L."/>
            <person name="Karlsson M."/>
            <person name="Huettel B."/>
            <person name="Barry K.W."/>
            <person name="Haridas S."/>
            <person name="Chen C."/>
            <person name="Bauer D."/>
            <person name="Andreopoulos W."/>
            <person name="Pangilinan J."/>
            <person name="LaButti K."/>
            <person name="Riley R."/>
            <person name="Lipzen A."/>
            <person name="Clum A."/>
            <person name="Drula E."/>
            <person name="Henrissat B."/>
            <person name="Kohler A."/>
            <person name="Grigoriev I.V."/>
            <person name="Martin F.M."/>
            <person name="Hacquard S."/>
        </authorList>
    </citation>
    <scope>NUCLEOTIDE SEQUENCE</scope>
    <source>
        <strain evidence="2">MPI-SDFR-AT-0073</strain>
    </source>
</reference>
<dbReference type="GeneID" id="70138149"/>
<dbReference type="EMBL" id="JAGPXC010000007">
    <property type="protein sequence ID" value="KAH6648585.1"/>
    <property type="molecule type" value="Genomic_DNA"/>
</dbReference>
<feature type="chain" id="PRO_5040413747" evidence="1">
    <location>
        <begin position="23"/>
        <end position="165"/>
    </location>
</feature>
<sequence length="165" mass="19021">MQCCYLFHLYALCLVMFRGYDPESNEKLPQTSQPSSYAAQIFRTLISYDNSSDDNEEPSEFSDGRFNSLETAFRDCTNDNVNKEWDTHARMFCTDQSLEWLARRFVKIAWKLFVKRSLFLTCSGLVGIGPIGTAPGHEICILDQCPQPIILRKCREDLWEHMGTS</sequence>
<keyword evidence="1" id="KW-0732">Signal</keyword>
<dbReference type="OrthoDB" id="5386682at2759"/>
<protein>
    <submittedName>
        <fullName evidence="2">Uncharacterized protein</fullName>
    </submittedName>
</protein>
<evidence type="ECO:0000313" key="2">
    <source>
        <dbReference type="EMBL" id="KAH6648585.1"/>
    </source>
</evidence>
<accession>A0A9P8UEP5</accession>
<dbReference type="Proteomes" id="UP000758603">
    <property type="component" value="Unassembled WGS sequence"/>
</dbReference>
<name>A0A9P8UEP5_9PEZI</name>
<feature type="signal peptide" evidence="1">
    <location>
        <begin position="1"/>
        <end position="22"/>
    </location>
</feature>
<keyword evidence="3" id="KW-1185">Reference proteome</keyword>
<gene>
    <name evidence="2" type="ORF">BKA67DRAFT_693903</name>
</gene>
<evidence type="ECO:0000256" key="1">
    <source>
        <dbReference type="SAM" id="SignalP"/>
    </source>
</evidence>
<proteinExistence type="predicted"/>
<dbReference type="AlphaFoldDB" id="A0A9P8UEP5"/>
<dbReference type="RefSeq" id="XP_045955092.1">
    <property type="nucleotide sequence ID" value="XM_046109258.1"/>
</dbReference>
<comment type="caution">
    <text evidence="2">The sequence shown here is derived from an EMBL/GenBank/DDBJ whole genome shotgun (WGS) entry which is preliminary data.</text>
</comment>
<organism evidence="2 3">
    <name type="scientific">Truncatella angustata</name>
    <dbReference type="NCBI Taxonomy" id="152316"/>
    <lineage>
        <taxon>Eukaryota</taxon>
        <taxon>Fungi</taxon>
        <taxon>Dikarya</taxon>
        <taxon>Ascomycota</taxon>
        <taxon>Pezizomycotina</taxon>
        <taxon>Sordariomycetes</taxon>
        <taxon>Xylariomycetidae</taxon>
        <taxon>Amphisphaeriales</taxon>
        <taxon>Sporocadaceae</taxon>
        <taxon>Truncatella</taxon>
    </lineage>
</organism>
<evidence type="ECO:0000313" key="3">
    <source>
        <dbReference type="Proteomes" id="UP000758603"/>
    </source>
</evidence>